<feature type="signal peptide" evidence="2">
    <location>
        <begin position="1"/>
        <end position="19"/>
    </location>
</feature>
<dbReference type="Proteomes" id="UP001283361">
    <property type="component" value="Unassembled WGS sequence"/>
</dbReference>
<evidence type="ECO:0000256" key="1">
    <source>
        <dbReference type="SAM" id="MobiDB-lite"/>
    </source>
</evidence>
<feature type="compositionally biased region" description="Basic and acidic residues" evidence="1">
    <location>
        <begin position="427"/>
        <end position="442"/>
    </location>
</feature>
<evidence type="ECO:0000256" key="2">
    <source>
        <dbReference type="SAM" id="SignalP"/>
    </source>
</evidence>
<evidence type="ECO:0000313" key="3">
    <source>
        <dbReference type="EMBL" id="KAK3708238.1"/>
    </source>
</evidence>
<organism evidence="3 4">
    <name type="scientific">Elysia crispata</name>
    <name type="common">lettuce slug</name>
    <dbReference type="NCBI Taxonomy" id="231223"/>
    <lineage>
        <taxon>Eukaryota</taxon>
        <taxon>Metazoa</taxon>
        <taxon>Spiralia</taxon>
        <taxon>Lophotrochozoa</taxon>
        <taxon>Mollusca</taxon>
        <taxon>Gastropoda</taxon>
        <taxon>Heterobranchia</taxon>
        <taxon>Euthyneura</taxon>
        <taxon>Panpulmonata</taxon>
        <taxon>Sacoglossa</taxon>
        <taxon>Placobranchoidea</taxon>
        <taxon>Plakobranchidae</taxon>
        <taxon>Elysia</taxon>
    </lineage>
</organism>
<name>A0AAE0XTB3_9GAST</name>
<feature type="region of interest" description="Disordered" evidence="1">
    <location>
        <begin position="378"/>
        <end position="442"/>
    </location>
</feature>
<protein>
    <submittedName>
        <fullName evidence="3">Uncharacterized protein</fullName>
    </submittedName>
</protein>
<feature type="chain" id="PRO_5042194207" evidence="2">
    <location>
        <begin position="20"/>
        <end position="442"/>
    </location>
</feature>
<dbReference type="EMBL" id="JAWDGP010007701">
    <property type="protein sequence ID" value="KAK3708238.1"/>
    <property type="molecule type" value="Genomic_DNA"/>
</dbReference>
<keyword evidence="4" id="KW-1185">Reference proteome</keyword>
<gene>
    <name evidence="3" type="ORF">RRG08_023647</name>
</gene>
<comment type="caution">
    <text evidence="3">The sequence shown here is derived from an EMBL/GenBank/DDBJ whole genome shotgun (WGS) entry which is preliminary data.</text>
</comment>
<reference evidence="3" key="1">
    <citation type="journal article" date="2023" name="G3 (Bethesda)">
        <title>A reference genome for the long-term kleptoplast-retaining sea slug Elysia crispata morphotype clarki.</title>
        <authorList>
            <person name="Eastman K.E."/>
            <person name="Pendleton A.L."/>
            <person name="Shaikh M.A."/>
            <person name="Suttiyut T."/>
            <person name="Ogas R."/>
            <person name="Tomko P."/>
            <person name="Gavelis G."/>
            <person name="Widhalm J.R."/>
            <person name="Wisecaver J.H."/>
        </authorList>
    </citation>
    <scope>NUCLEOTIDE SEQUENCE</scope>
    <source>
        <strain evidence="3">ECLA1</strain>
    </source>
</reference>
<dbReference type="AlphaFoldDB" id="A0AAE0XTB3"/>
<sequence>MLRLRLGDLLLLTAGIVTAAGVPIDIDEGDKTPGVQNISVPQPTVNGASLPAQQTKTAVTAMISQSTPGPKSPPSETFIKTVLKSFFDDLKNRPRLVDNLLKHESYKEILSDPLAMVEKVQFKEDPHASSQQVKDQPEVRPLVAPVLTLVPVLLTPGNSGEENQNQGILVPVQQPPLVSRTPTAQKTNLNSPGYIDSKGLKSYQTVQREDQQPQKMQNGKSNQGLLQAQGQLILRAYELPQVPKPQSQEVKQGDEEKPVEDPYYIYSIIPVVDEPGVPVGNLETEVDSSSSSTSGGCSDCSDAVSQTIEDEDAADIIYDEAPAFYYYVYYDDDGAAEAEKKIPPLQHSEVPALPASGEKIIDLSKAVEIAPKGINNQASAADASGVKLSDKLSNPVDSTAEAVSGQRKEGFSKTDAGKGSNVKRKAEKVEDASEEDLKNLHP</sequence>
<feature type="compositionally biased region" description="Polar residues" evidence="1">
    <location>
        <begin position="180"/>
        <end position="191"/>
    </location>
</feature>
<proteinExistence type="predicted"/>
<feature type="compositionally biased region" description="Basic and acidic residues" evidence="1">
    <location>
        <begin position="406"/>
        <end position="416"/>
    </location>
</feature>
<keyword evidence="2" id="KW-0732">Signal</keyword>
<evidence type="ECO:0000313" key="4">
    <source>
        <dbReference type="Proteomes" id="UP001283361"/>
    </source>
</evidence>
<accession>A0AAE0XTB3</accession>
<feature type="region of interest" description="Disordered" evidence="1">
    <location>
        <begin position="171"/>
        <end position="198"/>
    </location>
</feature>